<proteinExistence type="predicted"/>
<dbReference type="Pfam" id="PF10263">
    <property type="entry name" value="SprT-like"/>
    <property type="match status" value="1"/>
</dbReference>
<sequence length="202" mass="23544">MKNDYATFQQYFPTEAVPYCFQLWKKYQFHFKITRPRNSKLGDYSFRRESGHQITVNQNLNPYAFTITYIHEVAHLVTFTHYKRRKEPHGKEWKMMFKKLFLPILNTEVFPESILSPLTAYLENPSASTQGCIPLSNALRAFDTPILLDEHIPLTQVEVGKSFIVNGRSFVKGELRRTRFLCTETTTGKRYVVAANALVKLL</sequence>
<gene>
    <name evidence="2" type="ORF">QM524_15170</name>
</gene>
<dbReference type="Proteomes" id="UP001236507">
    <property type="component" value="Unassembled WGS sequence"/>
</dbReference>
<accession>A0ABT6YAE2</accession>
<dbReference type="EMBL" id="JASHIF010000011">
    <property type="protein sequence ID" value="MDI9860554.1"/>
    <property type="molecule type" value="Genomic_DNA"/>
</dbReference>
<evidence type="ECO:0000259" key="1">
    <source>
        <dbReference type="Pfam" id="PF10263"/>
    </source>
</evidence>
<dbReference type="RefSeq" id="WP_283345226.1">
    <property type="nucleotide sequence ID" value="NZ_JASHIF010000011.1"/>
</dbReference>
<comment type="caution">
    <text evidence="2">The sequence shown here is derived from an EMBL/GenBank/DDBJ whole genome shotgun (WGS) entry which is preliminary data.</text>
</comment>
<organism evidence="2 3">
    <name type="scientific">Flectobacillus roseus</name>
    <dbReference type="NCBI Taxonomy" id="502259"/>
    <lineage>
        <taxon>Bacteria</taxon>
        <taxon>Pseudomonadati</taxon>
        <taxon>Bacteroidota</taxon>
        <taxon>Cytophagia</taxon>
        <taxon>Cytophagales</taxon>
        <taxon>Flectobacillaceae</taxon>
        <taxon>Flectobacillus</taxon>
    </lineage>
</organism>
<dbReference type="InterPro" id="IPR006640">
    <property type="entry name" value="SprT-like_domain"/>
</dbReference>
<keyword evidence="3" id="KW-1185">Reference proteome</keyword>
<evidence type="ECO:0000313" key="2">
    <source>
        <dbReference type="EMBL" id="MDI9860554.1"/>
    </source>
</evidence>
<evidence type="ECO:0000313" key="3">
    <source>
        <dbReference type="Proteomes" id="UP001236507"/>
    </source>
</evidence>
<name>A0ABT6YAE2_9BACT</name>
<feature type="domain" description="SprT-like" evidence="1">
    <location>
        <begin position="28"/>
        <end position="100"/>
    </location>
</feature>
<reference evidence="2 3" key="1">
    <citation type="submission" date="2023-05" db="EMBL/GenBank/DDBJ databases">
        <title>Novel species of genus Flectobacillus isolated from stream in China.</title>
        <authorList>
            <person name="Lu H."/>
        </authorList>
    </citation>
    <scope>NUCLEOTIDE SEQUENCE [LARGE SCALE GENOMIC DNA]</scope>
    <source>
        <strain evidence="2 3">KCTC 42575</strain>
    </source>
</reference>
<protein>
    <submittedName>
        <fullName evidence="2">SprT-like domain-containing protein</fullName>
    </submittedName>
</protein>